<evidence type="ECO:0000256" key="3">
    <source>
        <dbReference type="ARBA" id="ARBA00022833"/>
    </source>
</evidence>
<dbReference type="InterPro" id="IPR048366">
    <property type="entry name" value="TNP-like_GBD"/>
</dbReference>
<dbReference type="PROSITE" id="PS50950">
    <property type="entry name" value="ZF_THAP"/>
    <property type="match status" value="1"/>
</dbReference>
<feature type="region of interest" description="Disordered" evidence="6">
    <location>
        <begin position="45"/>
        <end position="98"/>
    </location>
</feature>
<gene>
    <name evidence="7" type="ORF">PACLA_8A068645</name>
</gene>
<evidence type="ECO:0000313" key="8">
    <source>
        <dbReference type="Proteomes" id="UP001152795"/>
    </source>
</evidence>
<dbReference type="Pfam" id="PF21788">
    <property type="entry name" value="TNP-like_GBD"/>
    <property type="match status" value="1"/>
</dbReference>
<dbReference type="AlphaFoldDB" id="A0A7D9IAN9"/>
<organism evidence="7 8">
    <name type="scientific">Paramuricea clavata</name>
    <name type="common">Red gorgonian</name>
    <name type="synonym">Violescent sea-whip</name>
    <dbReference type="NCBI Taxonomy" id="317549"/>
    <lineage>
        <taxon>Eukaryota</taxon>
        <taxon>Metazoa</taxon>
        <taxon>Cnidaria</taxon>
        <taxon>Anthozoa</taxon>
        <taxon>Octocorallia</taxon>
        <taxon>Malacalcyonacea</taxon>
        <taxon>Plexauridae</taxon>
        <taxon>Paramuricea</taxon>
    </lineage>
</organism>
<sequence>MPTKYSVLCEKHFTIDDYINKGEQVIQKQSKKYLKRNAVPSIFDYPPHLVKTTTSRPLPKKREASPPPPPEDQIPAKKKRKSSVNSDHGSYIKSPTTVMKKLKKTLKKKNNKIKSLSAKNLRKEKTIKGLVKKLEEIKALSEEQSQHLMSNFGHMTKDIFTNEQKNEGNSTGSRYSEQIKQFAISLHFYSAKAYKFVRKSLHLPHPSTIRSWASSIECEPGFLSNVIEHLQNTLEDDNKDCIILVDEMSIKKEVLWDAKKQKFAGNTDYRPILAEDQDTIAHNALVVMAVGLQKPWSYPIAYFLVNHMDSKMQAQIIKESINLLTDAGLDVHAVTFDGCSKNLATARRLGCKIDSFDGSFQHPTRPGKTLYVILDICHMLKLARNALGDKEIFYTSGGETISWYYIKELFNVQQSDILHLGNKLKNVHIKWHNQKMKVAVAAQTLSSSVAAGMIYLRNLNVKQFEKCEQTAEFIQNINDIFDILNTKSKFGKRFKSPLTLENYAELRAHRLDIISYLKKLKDVDGTKLVDGPRKTFILGFAVSANSILAIAKNLLSREHNNFKYVLTYRFSQDQIEMFFSKIRGRFGWNNNPNALQFKWALRALLQKNQIAASEKANCAVIEEEKMDEEMHHVDHNIIMSLTCSTIWRDDVLAYIAGYIVKKITVCIKCPECAIALVAIDKSQAEVLVPDDHSYSSNSKPESQSLITIKSYGKLITPSPSVVKVVKATDRNLRQLVGDWTSVTKTAISSLKSNVLQDVKASCFQNLQQHSRESHLLDEQFRDNHITIIIKKIVDLYINIFVHRFGKVYSDRVVREGNSSRRPKLNKLILFGND</sequence>
<evidence type="ECO:0000256" key="1">
    <source>
        <dbReference type="ARBA" id="ARBA00022723"/>
    </source>
</evidence>
<accession>A0A7D9IAN9</accession>
<keyword evidence="3" id="KW-0862">Zinc</keyword>
<dbReference type="InterPro" id="IPR006612">
    <property type="entry name" value="THAP_Znf"/>
</dbReference>
<keyword evidence="8" id="KW-1185">Reference proteome</keyword>
<evidence type="ECO:0000256" key="6">
    <source>
        <dbReference type="SAM" id="MobiDB-lite"/>
    </source>
</evidence>
<name>A0A7D9IAN9_PARCT</name>
<dbReference type="PANTHER" id="PTHR47577:SF2">
    <property type="entry name" value="THAP DOMAIN CONTAINING 9"/>
    <property type="match status" value="1"/>
</dbReference>
<dbReference type="Proteomes" id="UP001152795">
    <property type="component" value="Unassembled WGS sequence"/>
</dbReference>
<dbReference type="InterPro" id="IPR048367">
    <property type="entry name" value="TNP-like_RNaseH_C"/>
</dbReference>
<comment type="caution">
    <text evidence="7">The sequence shown here is derived from an EMBL/GenBank/DDBJ whole genome shotgun (WGS) entry which is preliminary data.</text>
</comment>
<dbReference type="GO" id="GO:0003677">
    <property type="term" value="F:DNA binding"/>
    <property type="evidence" value="ECO:0007669"/>
    <property type="project" value="UniProtKB-UniRule"/>
</dbReference>
<dbReference type="PANTHER" id="PTHR47577">
    <property type="entry name" value="THAP DOMAIN-CONTAINING PROTEIN 6"/>
    <property type="match status" value="1"/>
</dbReference>
<keyword evidence="1" id="KW-0479">Metal-binding</keyword>
<proteinExistence type="predicted"/>
<dbReference type="EMBL" id="CACRXK020004353">
    <property type="protein sequence ID" value="CAB4002433.1"/>
    <property type="molecule type" value="Genomic_DNA"/>
</dbReference>
<reference evidence="7" key="1">
    <citation type="submission" date="2020-04" db="EMBL/GenBank/DDBJ databases">
        <authorList>
            <person name="Alioto T."/>
            <person name="Alioto T."/>
            <person name="Gomez Garrido J."/>
        </authorList>
    </citation>
    <scope>NUCLEOTIDE SEQUENCE</scope>
    <source>
        <strain evidence="7">A484AB</strain>
    </source>
</reference>
<keyword evidence="2" id="KW-0863">Zinc-finger</keyword>
<evidence type="ECO:0000313" key="7">
    <source>
        <dbReference type="EMBL" id="CAB4002433.1"/>
    </source>
</evidence>
<feature type="compositionally biased region" description="Polar residues" evidence="6">
    <location>
        <begin position="83"/>
        <end position="97"/>
    </location>
</feature>
<evidence type="ECO:0000256" key="4">
    <source>
        <dbReference type="ARBA" id="ARBA00023125"/>
    </source>
</evidence>
<dbReference type="InterPro" id="IPR021896">
    <property type="entry name" value="THAP9-like_HTH"/>
</dbReference>
<feature type="coiled-coil region" evidence="5">
    <location>
        <begin position="99"/>
        <end position="126"/>
    </location>
</feature>
<keyword evidence="4" id="KW-0238">DNA-binding</keyword>
<dbReference type="OrthoDB" id="7312725at2759"/>
<dbReference type="InterPro" id="IPR048365">
    <property type="entry name" value="TNP-like_RNaseH_N"/>
</dbReference>
<evidence type="ECO:0000256" key="5">
    <source>
        <dbReference type="SAM" id="Coils"/>
    </source>
</evidence>
<dbReference type="Pfam" id="PF21787">
    <property type="entry name" value="TNP-like_RNaseH_N"/>
    <property type="match status" value="1"/>
</dbReference>
<keyword evidence="5" id="KW-0175">Coiled coil</keyword>
<protein>
    <submittedName>
        <fullName evidence="7">DNA transposase THAP9</fullName>
    </submittedName>
</protein>
<dbReference type="Pfam" id="PF12017">
    <property type="entry name" value="Tnp_P_element"/>
    <property type="match status" value="1"/>
</dbReference>
<evidence type="ECO:0000256" key="2">
    <source>
        <dbReference type="ARBA" id="ARBA00022771"/>
    </source>
</evidence>
<dbReference type="Pfam" id="PF21789">
    <property type="entry name" value="TNP-like_RNaseH_C"/>
    <property type="match status" value="1"/>
</dbReference>
<dbReference type="GO" id="GO:0008270">
    <property type="term" value="F:zinc ion binding"/>
    <property type="evidence" value="ECO:0007669"/>
    <property type="project" value="UniProtKB-KW"/>
</dbReference>